<name>A0A7J7J5X2_BUGNE</name>
<gene>
    <name evidence="3" type="ORF">EB796_020693</name>
</gene>
<dbReference type="EMBL" id="VXIV02003139">
    <property type="protein sequence ID" value="KAF6021046.1"/>
    <property type="molecule type" value="Genomic_DNA"/>
</dbReference>
<dbReference type="PANTHER" id="PTHR14972:SF8">
    <property type="entry name" value="GLUCOCORTICOID-INDUCED TRANSCRIPT 1 PROTEIN-LIKE ISOFORM X1"/>
    <property type="match status" value="1"/>
</dbReference>
<evidence type="ECO:0000313" key="4">
    <source>
        <dbReference type="Proteomes" id="UP000593567"/>
    </source>
</evidence>
<evidence type="ECO:0000256" key="1">
    <source>
        <dbReference type="ARBA" id="ARBA00022553"/>
    </source>
</evidence>
<sequence length="483" mass="51706">MSNNNNQKVRRNVVSPSIRQGPLRATQQFALVGGTGSPARKHISKTHTSSPTSKSQAAKTVKARSHSETGFVSERRSPTPSISSCKVEKPKALRAAGSVDNISFYLSGQWPKDGCAKHKGAHDVNVVASGTNTPIGFTGVTNTPIGCSFIQSNLRCSPLTSFDNQDIVIKDQHTQTSEDWEDDLKKPTGTCSKGFVPYKRSKSVGTNENWLKSKDIKARLQRKDNSGRSGQTTAQRFSPVPILTNSLSPRASASQPIKIPVPIHENGMLRGTPGKARASVEGLNPEIEKLIISATSVLNREEESGTCGPMHLYEHPDGHRAPGPESLNFIHANTQTPSQSDSFLGGDSLLESTLCDHYSGGLRTISRASTDTESASSRPQSISPSPFLLGPLDIDEPTSDTATSPRPNSAGFVRLPPDGAEKLKIVTEISSLPPMKAIITPITAIKLQPSETSAFSSLSSKRASLDLPSVCPSVATRFVEEGH</sequence>
<feature type="region of interest" description="Disordered" evidence="2">
    <location>
        <begin position="368"/>
        <end position="412"/>
    </location>
</feature>
<feature type="region of interest" description="Disordered" evidence="2">
    <location>
        <begin position="1"/>
        <end position="84"/>
    </location>
</feature>
<feature type="compositionally biased region" description="Low complexity" evidence="2">
    <location>
        <begin position="374"/>
        <end position="386"/>
    </location>
</feature>
<keyword evidence="1" id="KW-0597">Phosphoprotein</keyword>
<accession>A0A7J7J5X2</accession>
<evidence type="ECO:0000256" key="2">
    <source>
        <dbReference type="SAM" id="MobiDB-lite"/>
    </source>
</evidence>
<evidence type="ECO:0000313" key="3">
    <source>
        <dbReference type="EMBL" id="KAF6021046.1"/>
    </source>
</evidence>
<feature type="region of interest" description="Disordered" evidence="2">
    <location>
        <begin position="218"/>
        <end position="253"/>
    </location>
</feature>
<feature type="compositionally biased region" description="Polar residues" evidence="2">
    <location>
        <begin position="243"/>
        <end position="253"/>
    </location>
</feature>
<protein>
    <submittedName>
        <fullName evidence="3">Uncharacterized protein</fullName>
    </submittedName>
</protein>
<dbReference type="AlphaFoldDB" id="A0A7J7J5X2"/>
<organism evidence="3 4">
    <name type="scientific">Bugula neritina</name>
    <name type="common">Brown bryozoan</name>
    <name type="synonym">Sertularia neritina</name>
    <dbReference type="NCBI Taxonomy" id="10212"/>
    <lineage>
        <taxon>Eukaryota</taxon>
        <taxon>Metazoa</taxon>
        <taxon>Spiralia</taxon>
        <taxon>Lophotrochozoa</taxon>
        <taxon>Bryozoa</taxon>
        <taxon>Gymnolaemata</taxon>
        <taxon>Cheilostomatida</taxon>
        <taxon>Flustrina</taxon>
        <taxon>Buguloidea</taxon>
        <taxon>Bugulidae</taxon>
        <taxon>Bugula</taxon>
    </lineage>
</organism>
<dbReference type="Pfam" id="PF15388">
    <property type="entry name" value="FAM117"/>
    <property type="match status" value="1"/>
</dbReference>
<proteinExistence type="predicted"/>
<comment type="caution">
    <text evidence="3">The sequence shown here is derived from an EMBL/GenBank/DDBJ whole genome shotgun (WGS) entry which is preliminary data.</text>
</comment>
<dbReference type="Proteomes" id="UP000593567">
    <property type="component" value="Unassembled WGS sequence"/>
</dbReference>
<dbReference type="OrthoDB" id="10037581at2759"/>
<reference evidence="3" key="1">
    <citation type="submission" date="2020-06" db="EMBL/GenBank/DDBJ databases">
        <title>Draft genome of Bugula neritina, a colonial animal packing powerful symbionts and potential medicines.</title>
        <authorList>
            <person name="Rayko M."/>
        </authorList>
    </citation>
    <scope>NUCLEOTIDE SEQUENCE [LARGE SCALE GENOMIC DNA]</scope>
    <source>
        <strain evidence="3">Kwan_BN1</strain>
    </source>
</reference>
<keyword evidence="4" id="KW-1185">Reference proteome</keyword>
<feature type="compositionally biased region" description="Polar residues" evidence="2">
    <location>
        <begin position="227"/>
        <end position="236"/>
    </location>
</feature>
<dbReference type="PANTHER" id="PTHR14972">
    <property type="entry name" value="AGAP011572-PA"/>
    <property type="match status" value="1"/>
</dbReference>
<dbReference type="InterPro" id="IPR026642">
    <property type="entry name" value="Glcci1/FAM117"/>
</dbReference>
<feature type="compositionally biased region" description="Low complexity" evidence="2">
    <location>
        <begin position="46"/>
        <end position="55"/>
    </location>
</feature>